<keyword evidence="4" id="KW-1185">Reference proteome</keyword>
<keyword evidence="1" id="KW-0233">DNA recombination</keyword>
<organism evidence="3 4">
    <name type="scientific">Streptococcus hyointestinalis</name>
    <dbReference type="NCBI Taxonomy" id="1337"/>
    <lineage>
        <taxon>Bacteria</taxon>
        <taxon>Bacillati</taxon>
        <taxon>Bacillota</taxon>
        <taxon>Bacilli</taxon>
        <taxon>Lactobacillales</taxon>
        <taxon>Streptococcaceae</taxon>
        <taxon>Streptococcus</taxon>
    </lineage>
</organism>
<evidence type="ECO:0000313" key="4">
    <source>
        <dbReference type="Proteomes" id="UP000254924"/>
    </source>
</evidence>
<dbReference type="EMBL" id="UHFN01000002">
    <property type="protein sequence ID" value="SUN58154.1"/>
    <property type="molecule type" value="Genomic_DNA"/>
</dbReference>
<dbReference type="OrthoDB" id="283809at2"/>
<dbReference type="InterPro" id="IPR002104">
    <property type="entry name" value="Integrase_catalytic"/>
</dbReference>
<dbReference type="Gene3D" id="1.10.443.10">
    <property type="entry name" value="Intergrase catalytic core"/>
    <property type="match status" value="1"/>
</dbReference>
<accession>A0A380K039</accession>
<gene>
    <name evidence="3" type="primary">xerS_1</name>
    <name evidence="3" type="ORF">NCTC12224_00178</name>
</gene>
<evidence type="ECO:0000256" key="1">
    <source>
        <dbReference type="ARBA" id="ARBA00023172"/>
    </source>
</evidence>
<dbReference type="InterPro" id="IPR011010">
    <property type="entry name" value="DNA_brk_join_enz"/>
</dbReference>
<sequence length="334" mass="39530">MATNKNTLKNIYLLLDRCPDFVTTYTLHYHEDYNTIKQNFYRRLVEIEKFLNFYRQNDLEEKPLKELTQTDIEKLPITTIQRYISTSTAKQSSLKFTISVLSSFWSYFTNYSFTVERGKPLFYRHAFDEWKIAYSDTYTNIKNDVKVTSNKYQSYLNKEQLIKLLDYIDNSYILTLDTDKKVENWNKDKERYLAAFAFIIGTGVSLEELVTMTMRDVDMRKKEIKVTRDGETKIITVLDFCIPYISNYMSYRRKLWNDNTRQSALFINQKGETISTNFFTSVILRVGKTYPKPLSVSILKNSHAYVLYEETNNLSLSKEQQGLKTLTAFEKFLI</sequence>
<dbReference type="InterPro" id="IPR013762">
    <property type="entry name" value="Integrase-like_cat_sf"/>
</dbReference>
<dbReference type="AlphaFoldDB" id="A0A380K039"/>
<proteinExistence type="predicted"/>
<dbReference type="Proteomes" id="UP000254924">
    <property type="component" value="Unassembled WGS sequence"/>
</dbReference>
<evidence type="ECO:0000313" key="3">
    <source>
        <dbReference type="EMBL" id="SUN58154.1"/>
    </source>
</evidence>
<dbReference type="SUPFAM" id="SSF56349">
    <property type="entry name" value="DNA breaking-rejoining enzymes"/>
    <property type="match status" value="1"/>
</dbReference>
<name>A0A380K039_9STRE</name>
<reference evidence="3 4" key="1">
    <citation type="submission" date="2018-06" db="EMBL/GenBank/DDBJ databases">
        <authorList>
            <consortium name="Pathogen Informatics"/>
            <person name="Doyle S."/>
        </authorList>
    </citation>
    <scope>NUCLEOTIDE SEQUENCE [LARGE SCALE GENOMIC DNA]</scope>
    <source>
        <strain evidence="3 4">NCTC12224</strain>
    </source>
</reference>
<dbReference type="GO" id="GO:0003677">
    <property type="term" value="F:DNA binding"/>
    <property type="evidence" value="ECO:0007669"/>
    <property type="project" value="InterPro"/>
</dbReference>
<dbReference type="GO" id="GO:0015074">
    <property type="term" value="P:DNA integration"/>
    <property type="evidence" value="ECO:0007669"/>
    <property type="project" value="InterPro"/>
</dbReference>
<feature type="domain" description="Tyr recombinase" evidence="2">
    <location>
        <begin position="151"/>
        <end position="334"/>
    </location>
</feature>
<dbReference type="PROSITE" id="PS51898">
    <property type="entry name" value="TYR_RECOMBINASE"/>
    <property type="match status" value="1"/>
</dbReference>
<evidence type="ECO:0000259" key="2">
    <source>
        <dbReference type="PROSITE" id="PS51898"/>
    </source>
</evidence>
<protein>
    <submittedName>
        <fullName evidence="3">Tyrosine recombinase</fullName>
    </submittedName>
</protein>
<dbReference type="CDD" id="cd00397">
    <property type="entry name" value="DNA_BRE_C"/>
    <property type="match status" value="1"/>
</dbReference>
<dbReference type="GO" id="GO:0006310">
    <property type="term" value="P:DNA recombination"/>
    <property type="evidence" value="ECO:0007669"/>
    <property type="project" value="UniProtKB-KW"/>
</dbReference>
<dbReference type="Pfam" id="PF00589">
    <property type="entry name" value="Phage_integrase"/>
    <property type="match status" value="1"/>
</dbReference>